<proteinExistence type="predicted"/>
<sequence length="63" mass="7709">MKEMKEKLYRVILPIKFSDFKYNYLDMYGRHCKSNFLELVPKLTEREIRRIDPRLVALAMEVE</sequence>
<accession>A0A8S5NNS4</accession>
<reference evidence="1" key="1">
    <citation type="journal article" date="2021" name="Proc. Natl. Acad. Sci. U.S.A.">
        <title>A Catalog of Tens of Thousands of Viruses from Human Metagenomes Reveals Hidden Associations with Chronic Diseases.</title>
        <authorList>
            <person name="Tisza M.J."/>
            <person name="Buck C.B."/>
        </authorList>
    </citation>
    <scope>NUCLEOTIDE SEQUENCE</scope>
    <source>
        <strain evidence="1">Ct1is2</strain>
    </source>
</reference>
<name>A0A8S5NNS4_9CAUD</name>
<dbReference type="EMBL" id="BK015204">
    <property type="protein sequence ID" value="DAD95872.1"/>
    <property type="molecule type" value="Genomic_DNA"/>
</dbReference>
<protein>
    <submittedName>
        <fullName evidence="1">Uncharacterized protein</fullName>
    </submittedName>
</protein>
<organism evidence="1">
    <name type="scientific">Siphoviridae sp. ct1is2</name>
    <dbReference type="NCBI Taxonomy" id="2826273"/>
    <lineage>
        <taxon>Viruses</taxon>
        <taxon>Duplodnaviria</taxon>
        <taxon>Heunggongvirae</taxon>
        <taxon>Uroviricota</taxon>
        <taxon>Caudoviricetes</taxon>
    </lineage>
</organism>
<evidence type="ECO:0000313" key="1">
    <source>
        <dbReference type="EMBL" id="DAD95872.1"/>
    </source>
</evidence>